<dbReference type="FunFam" id="3.40.1390.30:FF:000001">
    <property type="entry name" value="GTP cyclohydrolase 1 type 2"/>
    <property type="match status" value="1"/>
</dbReference>
<comment type="caution">
    <text evidence="6">The sequence shown here is derived from an EMBL/GenBank/DDBJ whole genome shotgun (WGS) entry which is preliminary data.</text>
</comment>
<evidence type="ECO:0000256" key="3">
    <source>
        <dbReference type="ARBA" id="ARBA00022112"/>
    </source>
</evidence>
<evidence type="ECO:0000313" key="6">
    <source>
        <dbReference type="EMBL" id="RDC42178.1"/>
    </source>
</evidence>
<dbReference type="PANTHER" id="PTHR13799">
    <property type="entry name" value="NGG1 INTERACTING FACTOR 3"/>
    <property type="match status" value="1"/>
</dbReference>
<feature type="binding site" evidence="5">
    <location>
        <position position="64"/>
    </location>
    <ligand>
        <name>a divalent metal cation</name>
        <dbReference type="ChEBI" id="CHEBI:60240"/>
        <label>2</label>
    </ligand>
</feature>
<dbReference type="Gene3D" id="3.40.1390.30">
    <property type="entry name" value="NIF3 (NGG1p interacting factor 3)-like"/>
    <property type="match status" value="2"/>
</dbReference>
<sequence>MTIGGLEKALLKEFPAEDAEKWDRTGLLVGERSLPVTRVAVALDATPGAVAAAAEAGANVLLTHHPAFLEAPDAFAPEASALKSPGAVVWAAIRNQVALMDFHTALDVSPAAARVLPGMLGLKFTLRFADPLEGSRRKGYGQICEVPDNDGEPETLARLAARCMAVFGRAPRVWGAPDAAVRRVVTATGSAGSLAPALVAAGVDAVVCGEMKYHTALELAAAHVAVIELGHDVSELPLAAVLAEALARVGVPAEAVTLVDQSENWWTPEAVRV</sequence>
<evidence type="ECO:0000256" key="2">
    <source>
        <dbReference type="ARBA" id="ARBA00011643"/>
    </source>
</evidence>
<protein>
    <recommendedName>
        <fullName evidence="3">GTP cyclohydrolase 1 type 2 homolog</fullName>
    </recommendedName>
</protein>
<evidence type="ECO:0000256" key="5">
    <source>
        <dbReference type="PIRSR" id="PIRSR602678-1"/>
    </source>
</evidence>
<dbReference type="PANTHER" id="PTHR13799:SF14">
    <property type="entry name" value="GTP CYCLOHYDROLASE 1 TYPE 2 HOMOLOG"/>
    <property type="match status" value="1"/>
</dbReference>
<keyword evidence="4 5" id="KW-0479">Metal-binding</keyword>
<comment type="similarity">
    <text evidence="1">Belongs to the GTP cyclohydrolase I type 2/NIF3 family.</text>
</comment>
<organism evidence="6 7">
    <name type="scientific">Adlercreutzia equolifaciens subsp. celatus</name>
    <dbReference type="NCBI Taxonomy" id="394340"/>
    <lineage>
        <taxon>Bacteria</taxon>
        <taxon>Bacillati</taxon>
        <taxon>Actinomycetota</taxon>
        <taxon>Coriobacteriia</taxon>
        <taxon>Eggerthellales</taxon>
        <taxon>Eggerthellaceae</taxon>
        <taxon>Adlercreutzia</taxon>
    </lineage>
</organism>
<feature type="binding site" evidence="5">
    <location>
        <position position="107"/>
    </location>
    <ligand>
        <name>a divalent metal cation</name>
        <dbReference type="ChEBI" id="CHEBI:60240"/>
        <label>1</label>
    </ligand>
</feature>
<feature type="binding site" evidence="5">
    <location>
        <position position="65"/>
    </location>
    <ligand>
        <name>a divalent metal cation</name>
        <dbReference type="ChEBI" id="CHEBI:60240"/>
        <label>1</label>
    </ligand>
</feature>
<dbReference type="GO" id="GO:0046872">
    <property type="term" value="F:metal ion binding"/>
    <property type="evidence" value="ECO:0007669"/>
    <property type="project" value="UniProtKB-KW"/>
</dbReference>
<dbReference type="GO" id="GO:0005737">
    <property type="term" value="C:cytoplasm"/>
    <property type="evidence" value="ECO:0007669"/>
    <property type="project" value="TreeGrafter"/>
</dbReference>
<name>A0A369P5P0_9ACTN</name>
<feature type="binding site" evidence="5">
    <location>
        <position position="231"/>
    </location>
    <ligand>
        <name>a divalent metal cation</name>
        <dbReference type="ChEBI" id="CHEBI:60240"/>
        <label>1</label>
    </ligand>
</feature>
<dbReference type="Pfam" id="PF01784">
    <property type="entry name" value="DUF34_NIF3"/>
    <property type="match status" value="1"/>
</dbReference>
<dbReference type="EMBL" id="PPUT01000032">
    <property type="protein sequence ID" value="RDC42178.1"/>
    <property type="molecule type" value="Genomic_DNA"/>
</dbReference>
<accession>A0A369P5P0</accession>
<dbReference type="AlphaFoldDB" id="A0A369P5P0"/>
<dbReference type="InterPro" id="IPR002678">
    <property type="entry name" value="DUF34/NIF3"/>
</dbReference>
<evidence type="ECO:0000256" key="4">
    <source>
        <dbReference type="ARBA" id="ARBA00022723"/>
    </source>
</evidence>
<dbReference type="Proteomes" id="UP000253805">
    <property type="component" value="Unassembled WGS sequence"/>
</dbReference>
<dbReference type="SUPFAM" id="SSF102705">
    <property type="entry name" value="NIF3 (NGG1p interacting factor 3)-like"/>
    <property type="match status" value="1"/>
</dbReference>
<gene>
    <name evidence="6" type="ORF">C1850_10255</name>
</gene>
<evidence type="ECO:0000256" key="1">
    <source>
        <dbReference type="ARBA" id="ARBA00006964"/>
    </source>
</evidence>
<feature type="binding site" evidence="5">
    <location>
        <position position="235"/>
    </location>
    <ligand>
        <name>a divalent metal cation</name>
        <dbReference type="ChEBI" id="CHEBI:60240"/>
        <label>1</label>
    </ligand>
</feature>
<proteinExistence type="inferred from homology"/>
<evidence type="ECO:0000313" key="7">
    <source>
        <dbReference type="Proteomes" id="UP000253805"/>
    </source>
</evidence>
<comment type="subunit">
    <text evidence="2">Homohexamer.</text>
</comment>
<reference evidence="6 7" key="1">
    <citation type="journal article" date="2018" name="Elife">
        <title>Discovery and characterization of a prevalent human gut bacterial enzyme sufficient for the inactivation of a family of plant toxins.</title>
        <authorList>
            <person name="Koppel N."/>
            <person name="Bisanz J.E."/>
            <person name="Pandelia M.E."/>
            <person name="Turnbaugh P.J."/>
            <person name="Balskus E.P."/>
        </authorList>
    </citation>
    <scope>NUCLEOTIDE SEQUENCE [LARGE SCALE GENOMIC DNA]</scope>
    <source>
        <strain evidence="6 7">OB21 GAM 11</strain>
    </source>
</reference>
<dbReference type="InterPro" id="IPR036069">
    <property type="entry name" value="DUF34/NIF3_sf"/>
</dbReference>